<keyword evidence="1" id="KW-0812">Transmembrane</keyword>
<proteinExistence type="predicted"/>
<sequence length="272" mass="32075">MKRTIEIIRTWSADKIELIFLKIIFKYLLYFLVFSTVMFYVYIFNHSSTTYTKVLTVFLVLLVLFILLSKLLLDRALIEILFEDINLTKYQDIVARADANSLNRNVQILPKYLANARVSFYRGHFQDSLELLNKIKNSNLKKSKNLYYVFHIKYYSILNLLHLNDCLELQELMVEIEELTSNVQSQILKYQEEILSLKAIVDIYCNKISNDYFDITEPESKLARIMFSYYGALNAQLKGDEARARSLFESIAHENPELFYVQEAKKYLESVK</sequence>
<dbReference type="RefSeq" id="WP_042751054.1">
    <property type="nucleotide sequence ID" value="NZ_JPFY01000013.1"/>
</dbReference>
<comment type="caution">
    <text evidence="2">The sequence shown here is derived from an EMBL/GenBank/DDBJ whole genome shotgun (WGS) entry which is preliminary data.</text>
</comment>
<organism evidence="2 3">
    <name type="scientific">Streptococcus mitis</name>
    <dbReference type="NCBI Taxonomy" id="28037"/>
    <lineage>
        <taxon>Bacteria</taxon>
        <taxon>Bacillati</taxon>
        <taxon>Bacillota</taxon>
        <taxon>Bacilli</taxon>
        <taxon>Lactobacillales</taxon>
        <taxon>Streptococcaceae</taxon>
        <taxon>Streptococcus</taxon>
        <taxon>Streptococcus mitis group</taxon>
    </lineage>
</organism>
<accession>A0A081QPS8</accession>
<keyword evidence="1" id="KW-1133">Transmembrane helix</keyword>
<feature type="transmembrane region" description="Helical" evidence="1">
    <location>
        <begin position="55"/>
        <end position="73"/>
    </location>
</feature>
<protein>
    <recommendedName>
        <fullName evidence="4">Tetratricopeptide repeat protein</fullName>
    </recommendedName>
</protein>
<evidence type="ECO:0000313" key="3">
    <source>
        <dbReference type="Proteomes" id="UP000028089"/>
    </source>
</evidence>
<dbReference type="Proteomes" id="UP000028089">
    <property type="component" value="Unassembled WGS sequence"/>
</dbReference>
<evidence type="ECO:0000256" key="1">
    <source>
        <dbReference type="SAM" id="Phobius"/>
    </source>
</evidence>
<dbReference type="PATRIC" id="fig|28037.93.peg.1004"/>
<dbReference type="AlphaFoldDB" id="A0A081QPS8"/>
<evidence type="ECO:0008006" key="4">
    <source>
        <dbReference type="Google" id="ProtNLM"/>
    </source>
</evidence>
<keyword evidence="1" id="KW-0472">Membrane</keyword>
<dbReference type="EMBL" id="JPFY01000013">
    <property type="protein sequence ID" value="KEQ44951.1"/>
    <property type="molecule type" value="Genomic_DNA"/>
</dbReference>
<reference evidence="2 3" key="1">
    <citation type="submission" date="2014-05" db="EMBL/GenBank/DDBJ databases">
        <authorList>
            <person name="Daugherty S.C."/>
            <person name="Tallon L.J."/>
            <person name="Sadzewicz L."/>
            <person name="Kilian M."/>
            <person name="Tettelin H."/>
        </authorList>
    </citation>
    <scope>NUCLEOTIDE SEQUENCE [LARGE SCALE GENOMIC DNA]</scope>
    <source>
        <strain evidence="2 3">SK578</strain>
    </source>
</reference>
<name>A0A081QPS8_STRMT</name>
<gene>
    <name evidence="2" type="ORF">SK578_1047</name>
</gene>
<feature type="transmembrane region" description="Helical" evidence="1">
    <location>
        <begin position="20"/>
        <end position="43"/>
    </location>
</feature>
<evidence type="ECO:0000313" key="2">
    <source>
        <dbReference type="EMBL" id="KEQ44951.1"/>
    </source>
</evidence>